<protein>
    <recommendedName>
        <fullName evidence="4 9">Heme exporter protein C</fullName>
    </recommendedName>
    <alternativeName>
        <fullName evidence="9">Cytochrome c-type biogenesis protein</fullName>
    </alternativeName>
</protein>
<dbReference type="RefSeq" id="WP_311365778.1">
    <property type="nucleotide sequence ID" value="NZ_JAVRIC010000020.1"/>
</dbReference>
<accession>A0ABU2WMS9</accession>
<comment type="function">
    <text evidence="1 9">Required for the export of heme to the periplasm for the biogenesis of c-type cytochromes.</text>
</comment>
<evidence type="ECO:0000256" key="4">
    <source>
        <dbReference type="ARBA" id="ARBA00016463"/>
    </source>
</evidence>
<evidence type="ECO:0000256" key="9">
    <source>
        <dbReference type="RuleBase" id="RU364092"/>
    </source>
</evidence>
<evidence type="ECO:0000256" key="6">
    <source>
        <dbReference type="ARBA" id="ARBA00022748"/>
    </source>
</evidence>
<evidence type="ECO:0000256" key="7">
    <source>
        <dbReference type="ARBA" id="ARBA00022989"/>
    </source>
</evidence>
<dbReference type="EMBL" id="JAVRIC010000020">
    <property type="protein sequence ID" value="MDT0498372.1"/>
    <property type="molecule type" value="Genomic_DNA"/>
</dbReference>
<dbReference type="InterPro" id="IPR045062">
    <property type="entry name" value="Cyt_c_biogenesis_CcsA/CcmC"/>
</dbReference>
<feature type="transmembrane region" description="Helical" evidence="9">
    <location>
        <begin position="159"/>
        <end position="178"/>
    </location>
</feature>
<evidence type="ECO:0000259" key="10">
    <source>
        <dbReference type="Pfam" id="PF01578"/>
    </source>
</evidence>
<evidence type="ECO:0000256" key="3">
    <source>
        <dbReference type="ARBA" id="ARBA00005840"/>
    </source>
</evidence>
<feature type="domain" description="Cytochrome c assembly protein" evidence="10">
    <location>
        <begin position="14"/>
        <end position="185"/>
    </location>
</feature>
<comment type="similarity">
    <text evidence="3 9">Belongs to the CcmC/CycZ/HelC family.</text>
</comment>
<evidence type="ECO:0000256" key="2">
    <source>
        <dbReference type="ARBA" id="ARBA00004141"/>
    </source>
</evidence>
<evidence type="ECO:0000256" key="5">
    <source>
        <dbReference type="ARBA" id="ARBA00022692"/>
    </source>
</evidence>
<evidence type="ECO:0000313" key="12">
    <source>
        <dbReference type="Proteomes" id="UP001254608"/>
    </source>
</evidence>
<keyword evidence="9" id="KW-0997">Cell inner membrane</keyword>
<evidence type="ECO:0000256" key="8">
    <source>
        <dbReference type="ARBA" id="ARBA00023136"/>
    </source>
</evidence>
<dbReference type="NCBIfam" id="TIGR01191">
    <property type="entry name" value="ccmC"/>
    <property type="match status" value="1"/>
</dbReference>
<dbReference type="InterPro" id="IPR003557">
    <property type="entry name" value="Cyt_c_biogenesis_CcmC"/>
</dbReference>
<feature type="transmembrane region" description="Helical" evidence="9">
    <location>
        <begin position="25"/>
        <end position="45"/>
    </location>
</feature>
<comment type="caution">
    <text evidence="11">The sequence shown here is derived from an EMBL/GenBank/DDBJ whole genome shotgun (WGS) entry which is preliminary data.</text>
</comment>
<reference evidence="11 12" key="1">
    <citation type="submission" date="2023-09" db="EMBL/GenBank/DDBJ databases">
        <authorList>
            <person name="Rey-Velasco X."/>
        </authorList>
    </citation>
    <scope>NUCLEOTIDE SEQUENCE [LARGE SCALE GENOMIC DNA]</scope>
    <source>
        <strain evidence="11 12">W345</strain>
    </source>
</reference>
<feature type="transmembrane region" description="Helical" evidence="9">
    <location>
        <begin position="198"/>
        <end position="222"/>
    </location>
</feature>
<feature type="transmembrane region" description="Helical" evidence="9">
    <location>
        <begin position="128"/>
        <end position="147"/>
    </location>
</feature>
<dbReference type="PANTHER" id="PTHR30071">
    <property type="entry name" value="HEME EXPORTER PROTEIN C"/>
    <property type="match status" value="1"/>
</dbReference>
<evidence type="ECO:0000313" key="11">
    <source>
        <dbReference type="EMBL" id="MDT0498372.1"/>
    </source>
</evidence>
<feature type="transmembrane region" description="Helical" evidence="9">
    <location>
        <begin position="92"/>
        <end position="116"/>
    </location>
</feature>
<keyword evidence="8 9" id="KW-0472">Membrane</keyword>
<keyword evidence="5 9" id="KW-0812">Transmembrane</keyword>
<dbReference type="PRINTS" id="PR01386">
    <property type="entry name" value="CCMCBIOGNSIS"/>
</dbReference>
<feature type="transmembrane region" description="Helical" evidence="9">
    <location>
        <begin position="65"/>
        <end position="85"/>
    </location>
</feature>
<keyword evidence="9" id="KW-0813">Transport</keyword>
<dbReference type="InterPro" id="IPR002541">
    <property type="entry name" value="Cyt_c_assembly"/>
</dbReference>
<sequence length="252" mass="27949">MNWVWFHRLASPPSFFALAERLSPWVLAAAIPLLLYGVVGGLWLAPADYQQGDAFRIIYVHVPAAWLSLFGYTAMALAAIVAVIWRMKIAECAVVAIAPVGASFTALALMTGMLWGKPMWGAYWAWDARLTSELVLLFLYLGVIGLQQAVADSRAAARAAGLLAIVGVINVPIVHYSVEWWNSLHQGSTVSKIGKPSISANMAWPLLSMTLGFMLFFGWTILRRIQAELLWRERGTRWVRERFVSLPEMSGD</sequence>
<organism evidence="11 12">
    <name type="scientific">Banduia mediterranea</name>
    <dbReference type="NCBI Taxonomy" id="3075609"/>
    <lineage>
        <taxon>Bacteria</taxon>
        <taxon>Pseudomonadati</taxon>
        <taxon>Pseudomonadota</taxon>
        <taxon>Gammaproteobacteria</taxon>
        <taxon>Nevskiales</taxon>
        <taxon>Algiphilaceae</taxon>
        <taxon>Banduia</taxon>
    </lineage>
</organism>
<dbReference type="Proteomes" id="UP001254608">
    <property type="component" value="Unassembled WGS sequence"/>
</dbReference>
<keyword evidence="12" id="KW-1185">Reference proteome</keyword>
<comment type="subcellular location">
    <subcellularLocation>
        <location evidence="9">Cell inner membrane</location>
    </subcellularLocation>
    <subcellularLocation>
        <location evidence="2">Membrane</location>
        <topology evidence="2">Multi-pass membrane protein</topology>
    </subcellularLocation>
</comment>
<keyword evidence="6 9" id="KW-0201">Cytochrome c-type biogenesis</keyword>
<proteinExistence type="inferred from homology"/>
<keyword evidence="9" id="KW-1003">Cell membrane</keyword>
<keyword evidence="7 9" id="KW-1133">Transmembrane helix</keyword>
<gene>
    <name evidence="9 11" type="primary">ccmC</name>
    <name evidence="11" type="ORF">RM530_13500</name>
</gene>
<evidence type="ECO:0000256" key="1">
    <source>
        <dbReference type="ARBA" id="ARBA00002442"/>
    </source>
</evidence>
<dbReference type="PANTHER" id="PTHR30071:SF1">
    <property type="entry name" value="CYTOCHROME B_B6 PROTEIN-RELATED"/>
    <property type="match status" value="1"/>
</dbReference>
<dbReference type="Pfam" id="PF01578">
    <property type="entry name" value="Cytochrom_C_asm"/>
    <property type="match status" value="1"/>
</dbReference>
<name>A0ABU2WMS9_9GAMM</name>